<dbReference type="AlphaFoldDB" id="A0A7X6KU93"/>
<organism evidence="2 3">
    <name type="scientific">Cellulomonas denverensis</name>
    <dbReference type="NCBI Taxonomy" id="264297"/>
    <lineage>
        <taxon>Bacteria</taxon>
        <taxon>Bacillati</taxon>
        <taxon>Actinomycetota</taxon>
        <taxon>Actinomycetes</taxon>
        <taxon>Micrococcales</taxon>
        <taxon>Cellulomonadaceae</taxon>
        <taxon>Cellulomonas</taxon>
    </lineage>
</organism>
<keyword evidence="2" id="KW-0540">Nuclease</keyword>
<accession>A0A7X6KU93</accession>
<dbReference type="GO" id="GO:0004519">
    <property type="term" value="F:endonuclease activity"/>
    <property type="evidence" value="ECO:0007669"/>
    <property type="project" value="UniProtKB-KW"/>
</dbReference>
<evidence type="ECO:0000313" key="3">
    <source>
        <dbReference type="Proteomes" id="UP000581206"/>
    </source>
</evidence>
<comment type="caution">
    <text evidence="2">The sequence shown here is derived from an EMBL/GenBank/DDBJ whole genome shotgun (WGS) entry which is preliminary data.</text>
</comment>
<keyword evidence="2" id="KW-0378">Hydrolase</keyword>
<feature type="domain" description="HNH endonuclease 5" evidence="1">
    <location>
        <begin position="113"/>
        <end position="158"/>
    </location>
</feature>
<keyword evidence="2" id="KW-0255">Endonuclease</keyword>
<dbReference type="InterPro" id="IPR029471">
    <property type="entry name" value="HNH_5"/>
</dbReference>
<dbReference type="Proteomes" id="UP000581206">
    <property type="component" value="Unassembled WGS sequence"/>
</dbReference>
<evidence type="ECO:0000313" key="2">
    <source>
        <dbReference type="EMBL" id="NKY22411.1"/>
    </source>
</evidence>
<reference evidence="2 3" key="1">
    <citation type="submission" date="2020-04" db="EMBL/GenBank/DDBJ databases">
        <title>MicrobeNet Type strains.</title>
        <authorList>
            <person name="Nicholson A.C."/>
        </authorList>
    </citation>
    <scope>NUCLEOTIDE SEQUENCE [LARGE SCALE GENOMIC DNA]</scope>
    <source>
        <strain evidence="2 3">ATCC BAA-788</strain>
    </source>
</reference>
<dbReference type="Gene3D" id="1.10.30.50">
    <property type="match status" value="1"/>
</dbReference>
<gene>
    <name evidence="2" type="ORF">HGA03_06990</name>
</gene>
<evidence type="ECO:0000259" key="1">
    <source>
        <dbReference type="Pfam" id="PF14279"/>
    </source>
</evidence>
<proteinExistence type="predicted"/>
<name>A0A7X6KU93_9CELL</name>
<keyword evidence="3" id="KW-1185">Reference proteome</keyword>
<dbReference type="EMBL" id="JAAXOX010000003">
    <property type="protein sequence ID" value="NKY22411.1"/>
    <property type="molecule type" value="Genomic_DNA"/>
</dbReference>
<sequence length="216" mass="24254">MALWLASEVGEGGTFRKQQLRDAMPGVEQIDRRMRDLRPAGWEILTYRDRLGLEPDELLLNRIGLPVWQPEHRAAGLRVIPARVRQQVLERDSHRCVRCGVLAGEPYADDPATTARLTLGHVSPHKHGSSATASDLVTECARCNETVKHFTSARLSKEQVWDRVVDLNNRDKVRVLSWLAKGRRDATPAEIAASLVFQLPAVERDEIRDRLADAVG</sequence>
<dbReference type="Pfam" id="PF14279">
    <property type="entry name" value="HNH_5"/>
    <property type="match status" value="1"/>
</dbReference>
<protein>
    <submittedName>
        <fullName evidence="2">HNH endonuclease</fullName>
    </submittedName>
</protein>